<dbReference type="GO" id="GO:0005886">
    <property type="term" value="C:plasma membrane"/>
    <property type="evidence" value="ECO:0007669"/>
    <property type="project" value="UniProtKB-SubCell"/>
</dbReference>
<dbReference type="KEGG" id="gfu:KM031_15945"/>
<name>A0A975P774_9RHOB</name>
<feature type="transmembrane region" description="Helical" evidence="12">
    <location>
        <begin position="463"/>
        <end position="483"/>
    </location>
</feature>
<keyword evidence="3 10" id="KW-1003">Cell membrane</keyword>
<dbReference type="Proteomes" id="UP000679352">
    <property type="component" value="Chromosome"/>
</dbReference>
<evidence type="ECO:0000256" key="8">
    <source>
        <dbReference type="ARBA" id="ARBA00023065"/>
    </source>
</evidence>
<evidence type="ECO:0000256" key="5">
    <source>
        <dbReference type="ARBA" id="ARBA00022692"/>
    </source>
</evidence>
<feature type="binding site" evidence="11">
    <location>
        <position position="228"/>
    </location>
    <ligand>
        <name>K(+)</name>
        <dbReference type="ChEBI" id="CHEBI:29103"/>
    </ligand>
</feature>
<dbReference type="PANTHER" id="PTHR32024">
    <property type="entry name" value="TRK SYSTEM POTASSIUM UPTAKE PROTEIN TRKG-RELATED"/>
    <property type="match status" value="1"/>
</dbReference>
<evidence type="ECO:0000256" key="12">
    <source>
        <dbReference type="SAM" id="Phobius"/>
    </source>
</evidence>
<dbReference type="RefSeq" id="WP_215504469.1">
    <property type="nucleotide sequence ID" value="NZ_CP076361.1"/>
</dbReference>
<evidence type="ECO:0000256" key="7">
    <source>
        <dbReference type="ARBA" id="ARBA00022989"/>
    </source>
</evidence>
<evidence type="ECO:0000256" key="6">
    <source>
        <dbReference type="ARBA" id="ARBA00022958"/>
    </source>
</evidence>
<dbReference type="Pfam" id="PF02386">
    <property type="entry name" value="TrkH"/>
    <property type="match status" value="1"/>
</dbReference>
<dbReference type="GO" id="GO:0015379">
    <property type="term" value="F:potassium:chloride symporter activity"/>
    <property type="evidence" value="ECO:0007669"/>
    <property type="project" value="InterPro"/>
</dbReference>
<dbReference type="InterPro" id="IPR003445">
    <property type="entry name" value="Cat_transpt"/>
</dbReference>
<evidence type="ECO:0000256" key="2">
    <source>
        <dbReference type="ARBA" id="ARBA00022448"/>
    </source>
</evidence>
<evidence type="ECO:0000313" key="14">
    <source>
        <dbReference type="Proteomes" id="UP000679352"/>
    </source>
</evidence>
<comment type="subcellular location">
    <subcellularLocation>
        <location evidence="10">Cell inner membrane</location>
        <topology evidence="10">Multi-pass membrane protein</topology>
    </subcellularLocation>
    <subcellularLocation>
        <location evidence="1">Cell membrane</location>
        <topology evidence="1">Multi-pass membrane protein</topology>
    </subcellularLocation>
</comment>
<dbReference type="PANTHER" id="PTHR32024:SF3">
    <property type="entry name" value="TRK SYSTEM POTASSIUM UPTAKE PROTEIN"/>
    <property type="match status" value="1"/>
</dbReference>
<evidence type="ECO:0000256" key="10">
    <source>
        <dbReference type="PIRNR" id="PIRNR006247"/>
    </source>
</evidence>
<keyword evidence="6 10" id="KW-0630">Potassium</keyword>
<comment type="similarity">
    <text evidence="10">Belongs to the TrkH potassium transport family.</text>
</comment>
<feature type="transmembrane region" description="Helical" evidence="12">
    <location>
        <begin position="333"/>
        <end position="354"/>
    </location>
</feature>
<reference evidence="13" key="1">
    <citation type="submission" date="2021-06" db="EMBL/GenBank/DDBJ databases">
        <title>Direct submission.</title>
        <authorList>
            <person name="Lee C.-S."/>
            <person name="Jin L."/>
        </authorList>
    </citation>
    <scope>NUCLEOTIDE SEQUENCE</scope>
    <source>
        <strain evidence="13">Con5</strain>
    </source>
</reference>
<feature type="transmembrane region" description="Helical" evidence="12">
    <location>
        <begin position="397"/>
        <end position="424"/>
    </location>
</feature>
<feature type="binding site" evidence="11">
    <location>
        <position position="112"/>
    </location>
    <ligand>
        <name>K(+)</name>
        <dbReference type="ChEBI" id="CHEBI:29103"/>
    </ligand>
</feature>
<keyword evidence="5 12" id="KW-0812">Transmembrane</keyword>
<feature type="transmembrane region" description="Helical" evidence="12">
    <location>
        <begin position="237"/>
        <end position="260"/>
    </location>
</feature>
<feature type="transmembrane region" description="Helical" evidence="12">
    <location>
        <begin position="7"/>
        <end position="28"/>
    </location>
</feature>
<feature type="transmembrane region" description="Helical" evidence="12">
    <location>
        <begin position="142"/>
        <end position="164"/>
    </location>
</feature>
<protein>
    <recommendedName>
        <fullName evidence="10">Trk system potassium uptake protein</fullName>
    </recommendedName>
</protein>
<feature type="binding site" evidence="11">
    <location>
        <position position="323"/>
    </location>
    <ligand>
        <name>K(+)</name>
        <dbReference type="ChEBI" id="CHEBI:29103"/>
    </ligand>
</feature>
<evidence type="ECO:0000256" key="9">
    <source>
        <dbReference type="ARBA" id="ARBA00023136"/>
    </source>
</evidence>
<keyword evidence="9 10" id="KW-0472">Membrane</keyword>
<proteinExistence type="inferred from homology"/>
<organism evidence="13 14">
    <name type="scientific">Gemmobacter fulvus</name>
    <dbReference type="NCBI Taxonomy" id="2840474"/>
    <lineage>
        <taxon>Bacteria</taxon>
        <taxon>Pseudomonadati</taxon>
        <taxon>Pseudomonadota</taxon>
        <taxon>Alphaproteobacteria</taxon>
        <taxon>Rhodobacterales</taxon>
        <taxon>Paracoccaceae</taxon>
        <taxon>Gemmobacter</taxon>
    </lineage>
</organism>
<feature type="transmembrane region" description="Helical" evidence="12">
    <location>
        <begin position="281"/>
        <end position="299"/>
    </location>
</feature>
<feature type="transmembrane region" description="Helical" evidence="12">
    <location>
        <begin position="40"/>
        <end position="59"/>
    </location>
</feature>
<feature type="binding site" evidence="11">
    <location>
        <position position="113"/>
    </location>
    <ligand>
        <name>K(+)</name>
        <dbReference type="ChEBI" id="CHEBI:29103"/>
    </ligand>
</feature>
<feature type="transmembrane region" description="Helical" evidence="12">
    <location>
        <begin position="185"/>
        <end position="210"/>
    </location>
</feature>
<dbReference type="EMBL" id="CP076361">
    <property type="protein sequence ID" value="QWK90283.1"/>
    <property type="molecule type" value="Genomic_DNA"/>
</dbReference>
<keyword evidence="7 12" id="KW-1133">Transmembrane helix</keyword>
<keyword evidence="4 10" id="KW-0633">Potassium transport</keyword>
<accession>A0A975P774</accession>
<evidence type="ECO:0000313" key="13">
    <source>
        <dbReference type="EMBL" id="QWK90283.1"/>
    </source>
</evidence>
<evidence type="ECO:0000256" key="3">
    <source>
        <dbReference type="ARBA" id="ARBA00022475"/>
    </source>
</evidence>
<dbReference type="GO" id="GO:0046872">
    <property type="term" value="F:metal ion binding"/>
    <property type="evidence" value="ECO:0007669"/>
    <property type="project" value="UniProtKB-KW"/>
</dbReference>
<evidence type="ECO:0000256" key="4">
    <source>
        <dbReference type="ARBA" id="ARBA00022538"/>
    </source>
</evidence>
<keyword evidence="2 10" id="KW-0813">Transport</keyword>
<keyword evidence="11" id="KW-0479">Metal-binding</keyword>
<feature type="binding site" evidence="11">
    <location>
        <position position="439"/>
    </location>
    <ligand>
        <name>K(+)</name>
        <dbReference type="ChEBI" id="CHEBI:29103"/>
    </ligand>
</feature>
<dbReference type="InterPro" id="IPR004772">
    <property type="entry name" value="TrkH"/>
</dbReference>
<gene>
    <name evidence="13" type="ORF">KM031_15945</name>
</gene>
<dbReference type="PIRSF" id="PIRSF006247">
    <property type="entry name" value="TrkH"/>
    <property type="match status" value="1"/>
</dbReference>
<keyword evidence="8 10" id="KW-0406">Ion transport</keyword>
<evidence type="ECO:0000256" key="11">
    <source>
        <dbReference type="PIRSR" id="PIRSR006247-1"/>
    </source>
</evidence>
<feature type="transmembrane region" description="Helical" evidence="12">
    <location>
        <begin position="71"/>
        <end position="92"/>
    </location>
</feature>
<keyword evidence="14" id="KW-1185">Reference proteome</keyword>
<keyword evidence="10" id="KW-0997">Cell inner membrane</keyword>
<sequence length="490" mass="52405">MVDLRPVGHVLGLLLVALAALMLLPMGLDRFTGHGNWLAFLYAGAVTGVSGGVLALACANAMGSGLTLKQSFVLTTAVWVILPAFGALPLMMGAPQLGLTDAYFEAVSGMTTTGTTVIGPDRMTGAPGLDHLPMGTNLWRAMLQWLGGLGIVIVALIFLPVMKVGGMQFFRSEGFDTLGKILPRAFEISVALIQIYLGLTVACAMVFHWLGMSGFDAVVHALTCVSTGGFSSYDISFGAYLGAPQVAATLFMILASLPFIRYVQVMRGDVLPLWRDGQVRAFLRWIGYAALGIVAVTMWRQGADALYMLREAAFNVVTIMTGTGYASVDVTAWGGFAFVVLLTVGLIGGCTSSTVCSVKVFRYLIVIEAVRIQLRRLRQPRAIHQMRYQGQPVTDDVLDSVIVFFTMFVLTFGALVVGLALAGLSDRAALTGAWTAIANIGPVWGAEVGPSGAVDAFPLAAKWLMILGMILGRLELLSVYVLLMARFWRD</sequence>
<dbReference type="AlphaFoldDB" id="A0A975P774"/>
<comment type="function">
    <text evidence="10">Low-affinity potassium transport system. Interacts with Trk system potassium uptake protein TrkA.</text>
</comment>
<evidence type="ECO:0000256" key="1">
    <source>
        <dbReference type="ARBA" id="ARBA00004651"/>
    </source>
</evidence>